<dbReference type="SMART" id="SM00754">
    <property type="entry name" value="CHRD"/>
    <property type="match status" value="1"/>
</dbReference>
<evidence type="ECO:0000313" key="4">
    <source>
        <dbReference type="Proteomes" id="UP000612899"/>
    </source>
</evidence>
<accession>A0A8J3QDP4</accession>
<name>A0A8J3QDP4_9ACTN</name>
<proteinExistence type="predicted"/>
<organism evidence="3 4">
    <name type="scientific">Rhizocola hellebori</name>
    <dbReference type="NCBI Taxonomy" id="1392758"/>
    <lineage>
        <taxon>Bacteria</taxon>
        <taxon>Bacillati</taxon>
        <taxon>Actinomycetota</taxon>
        <taxon>Actinomycetes</taxon>
        <taxon>Micromonosporales</taxon>
        <taxon>Micromonosporaceae</taxon>
        <taxon>Rhizocola</taxon>
    </lineage>
</organism>
<keyword evidence="1" id="KW-0732">Signal</keyword>
<comment type="caution">
    <text evidence="3">The sequence shown here is derived from an EMBL/GenBank/DDBJ whole genome shotgun (WGS) entry which is preliminary data.</text>
</comment>
<gene>
    <name evidence="3" type="ORF">Rhe02_69320</name>
</gene>
<feature type="signal peptide" evidence="1">
    <location>
        <begin position="1"/>
        <end position="20"/>
    </location>
</feature>
<keyword evidence="4" id="KW-1185">Reference proteome</keyword>
<sequence>MIVKRARVLAVVMVAGAAVLATTAGSAALAHNDSSTLNVRLSGYQEDPLVFSTTGRGTFRVNIDERAQEVTYRLSYTGLEGNVAQAHIHLGGRAQSGGIMVFLCTNNGNGPAGTQLCPAAPATVTGTITPADIIGPTGQGITAGQFDEFVAAIRAGTSYVNVHSSLYPGGEIRAQLDHEH</sequence>
<feature type="chain" id="PRO_5039216830" evidence="1">
    <location>
        <begin position="21"/>
        <end position="180"/>
    </location>
</feature>
<dbReference type="AlphaFoldDB" id="A0A8J3QDP4"/>
<evidence type="ECO:0000256" key="1">
    <source>
        <dbReference type="SAM" id="SignalP"/>
    </source>
</evidence>
<dbReference type="EMBL" id="BONY01000056">
    <property type="protein sequence ID" value="GIH08865.1"/>
    <property type="molecule type" value="Genomic_DNA"/>
</dbReference>
<dbReference type="RefSeq" id="WP_203912607.1">
    <property type="nucleotide sequence ID" value="NZ_BONY01000056.1"/>
</dbReference>
<dbReference type="InterPro" id="IPR010895">
    <property type="entry name" value="CHRD"/>
</dbReference>
<feature type="domain" description="CHRD" evidence="2">
    <location>
        <begin position="35"/>
        <end position="178"/>
    </location>
</feature>
<protein>
    <submittedName>
        <fullName evidence="3">CHRD domain-containing protein</fullName>
    </submittedName>
</protein>
<dbReference type="Pfam" id="PF07452">
    <property type="entry name" value="CHRD"/>
    <property type="match status" value="1"/>
</dbReference>
<evidence type="ECO:0000259" key="2">
    <source>
        <dbReference type="SMART" id="SM00754"/>
    </source>
</evidence>
<reference evidence="3" key="1">
    <citation type="submission" date="2021-01" db="EMBL/GenBank/DDBJ databases">
        <title>Whole genome shotgun sequence of Rhizocola hellebori NBRC 109834.</title>
        <authorList>
            <person name="Komaki H."/>
            <person name="Tamura T."/>
        </authorList>
    </citation>
    <scope>NUCLEOTIDE SEQUENCE</scope>
    <source>
        <strain evidence="3">NBRC 109834</strain>
    </source>
</reference>
<dbReference type="Proteomes" id="UP000612899">
    <property type="component" value="Unassembled WGS sequence"/>
</dbReference>
<evidence type="ECO:0000313" key="3">
    <source>
        <dbReference type="EMBL" id="GIH08865.1"/>
    </source>
</evidence>